<comment type="subcellular location">
    <subcellularLocation>
        <location evidence="2">Cell membrane</location>
        <topology evidence="2">Multi-pass membrane protein</topology>
    </subcellularLocation>
</comment>
<reference evidence="16" key="1">
    <citation type="journal article" date="2019" name="Int. J. Syst. Evol. Microbiol.">
        <title>The Global Catalogue of Microorganisms (GCM) 10K type strain sequencing project: providing services to taxonomists for standard genome sequencing and annotation.</title>
        <authorList>
            <consortium name="The Broad Institute Genomics Platform"/>
            <consortium name="The Broad Institute Genome Sequencing Center for Infectious Disease"/>
            <person name="Wu L."/>
            <person name="Ma J."/>
        </authorList>
    </citation>
    <scope>NUCLEOTIDE SEQUENCE [LARGE SCALE GENOMIC DNA]</scope>
    <source>
        <strain evidence="16">CECT 7649</strain>
    </source>
</reference>
<evidence type="ECO:0000256" key="4">
    <source>
        <dbReference type="ARBA" id="ARBA00022475"/>
    </source>
</evidence>
<dbReference type="Pfam" id="PF13188">
    <property type="entry name" value="PAS_8"/>
    <property type="match status" value="1"/>
</dbReference>
<evidence type="ECO:0000256" key="6">
    <source>
        <dbReference type="ARBA" id="ARBA00022679"/>
    </source>
</evidence>
<evidence type="ECO:0000256" key="3">
    <source>
        <dbReference type="ARBA" id="ARBA00012438"/>
    </source>
</evidence>
<dbReference type="InterPro" id="IPR000014">
    <property type="entry name" value="PAS"/>
</dbReference>
<evidence type="ECO:0000259" key="14">
    <source>
        <dbReference type="PROSITE" id="PS50109"/>
    </source>
</evidence>
<keyword evidence="13" id="KW-0472">Membrane</keyword>
<evidence type="ECO:0000256" key="9">
    <source>
        <dbReference type="ARBA" id="ARBA00022777"/>
    </source>
</evidence>
<dbReference type="InterPro" id="IPR035965">
    <property type="entry name" value="PAS-like_dom_sf"/>
</dbReference>
<accession>A0ABW2NY71</accession>
<evidence type="ECO:0000256" key="8">
    <source>
        <dbReference type="ARBA" id="ARBA00022741"/>
    </source>
</evidence>
<dbReference type="InterPro" id="IPR005467">
    <property type="entry name" value="His_kinase_dom"/>
</dbReference>
<keyword evidence="5" id="KW-0597">Phosphoprotein</keyword>
<dbReference type="InterPro" id="IPR029151">
    <property type="entry name" value="Sensor-like_sf"/>
</dbReference>
<dbReference type="SMART" id="SM00091">
    <property type="entry name" value="PAS"/>
    <property type="match status" value="1"/>
</dbReference>
<dbReference type="PRINTS" id="PR00344">
    <property type="entry name" value="BCTRLSENSOR"/>
</dbReference>
<dbReference type="InterPro" id="IPR033463">
    <property type="entry name" value="sCache_3"/>
</dbReference>
<dbReference type="Proteomes" id="UP001596496">
    <property type="component" value="Unassembled WGS sequence"/>
</dbReference>
<dbReference type="EMBL" id="JBHTCG010000002">
    <property type="protein sequence ID" value="MFC7381187.1"/>
    <property type="molecule type" value="Genomic_DNA"/>
</dbReference>
<evidence type="ECO:0000256" key="12">
    <source>
        <dbReference type="ARBA" id="ARBA00023012"/>
    </source>
</evidence>
<dbReference type="PANTHER" id="PTHR43547">
    <property type="entry name" value="TWO-COMPONENT HISTIDINE KINASE"/>
    <property type="match status" value="1"/>
</dbReference>
<evidence type="ECO:0000256" key="5">
    <source>
        <dbReference type="ARBA" id="ARBA00022553"/>
    </source>
</evidence>
<dbReference type="SUPFAM" id="SSF55874">
    <property type="entry name" value="ATPase domain of HSP90 chaperone/DNA topoisomerase II/histidine kinase"/>
    <property type="match status" value="1"/>
</dbReference>
<protein>
    <recommendedName>
        <fullName evidence="3">histidine kinase</fullName>
        <ecNumber evidence="3">2.7.13.3</ecNumber>
    </recommendedName>
</protein>
<dbReference type="Pfam" id="PF02518">
    <property type="entry name" value="HATPase_c"/>
    <property type="match status" value="1"/>
</dbReference>
<organism evidence="15 16">
    <name type="scientific">Sphaerisporangium rhizosphaerae</name>
    <dbReference type="NCBI Taxonomy" id="2269375"/>
    <lineage>
        <taxon>Bacteria</taxon>
        <taxon>Bacillati</taxon>
        <taxon>Actinomycetota</taxon>
        <taxon>Actinomycetes</taxon>
        <taxon>Streptosporangiales</taxon>
        <taxon>Streptosporangiaceae</taxon>
        <taxon>Sphaerisporangium</taxon>
    </lineage>
</organism>
<dbReference type="InterPro" id="IPR004358">
    <property type="entry name" value="Sig_transdc_His_kin-like_C"/>
</dbReference>
<keyword evidence="12" id="KW-0902">Two-component regulatory system</keyword>
<evidence type="ECO:0000313" key="16">
    <source>
        <dbReference type="Proteomes" id="UP001596496"/>
    </source>
</evidence>
<dbReference type="InterPro" id="IPR003594">
    <property type="entry name" value="HATPase_dom"/>
</dbReference>
<comment type="catalytic activity">
    <reaction evidence="1">
        <text>ATP + protein L-histidine = ADP + protein N-phospho-L-histidine.</text>
        <dbReference type="EC" id="2.7.13.3"/>
    </reaction>
</comment>
<dbReference type="Pfam" id="PF17203">
    <property type="entry name" value="sCache_3_2"/>
    <property type="match status" value="1"/>
</dbReference>
<evidence type="ECO:0000313" key="15">
    <source>
        <dbReference type="EMBL" id="MFC7381187.1"/>
    </source>
</evidence>
<dbReference type="RefSeq" id="WP_380824120.1">
    <property type="nucleotide sequence ID" value="NZ_JBHTCG010000002.1"/>
</dbReference>
<dbReference type="Gene3D" id="3.30.450.20">
    <property type="entry name" value="PAS domain"/>
    <property type="match status" value="2"/>
</dbReference>
<dbReference type="PANTHER" id="PTHR43547:SF10">
    <property type="entry name" value="SENSOR HISTIDINE KINASE DCUS"/>
    <property type="match status" value="1"/>
</dbReference>
<evidence type="ECO:0000256" key="1">
    <source>
        <dbReference type="ARBA" id="ARBA00000085"/>
    </source>
</evidence>
<dbReference type="SUPFAM" id="SSF103190">
    <property type="entry name" value="Sensory domain-like"/>
    <property type="match status" value="1"/>
</dbReference>
<dbReference type="PROSITE" id="PS50109">
    <property type="entry name" value="HIS_KIN"/>
    <property type="match status" value="1"/>
</dbReference>
<evidence type="ECO:0000256" key="10">
    <source>
        <dbReference type="ARBA" id="ARBA00022840"/>
    </source>
</evidence>
<feature type="domain" description="Histidine kinase" evidence="14">
    <location>
        <begin position="309"/>
        <end position="533"/>
    </location>
</feature>
<dbReference type="Gene3D" id="3.30.565.10">
    <property type="entry name" value="Histidine kinase-like ATPase, C-terminal domain"/>
    <property type="match status" value="1"/>
</dbReference>
<evidence type="ECO:0000256" key="2">
    <source>
        <dbReference type="ARBA" id="ARBA00004651"/>
    </source>
</evidence>
<keyword evidence="6" id="KW-0808">Transferase</keyword>
<dbReference type="SMART" id="SM00387">
    <property type="entry name" value="HATPase_c"/>
    <property type="match status" value="1"/>
</dbReference>
<evidence type="ECO:0000256" key="7">
    <source>
        <dbReference type="ARBA" id="ARBA00022692"/>
    </source>
</evidence>
<evidence type="ECO:0000256" key="11">
    <source>
        <dbReference type="ARBA" id="ARBA00022989"/>
    </source>
</evidence>
<dbReference type="InterPro" id="IPR036890">
    <property type="entry name" value="HATPase_C_sf"/>
</dbReference>
<sequence length="539" mass="56308">MTAISSRLRGWSLARQMLVLQIVVVGVTVAGGTALALLHTGRLIDEQAASTSRRMAISVADSPTVLAALDDPDPSAVLQPYAERVRREAGMDFITIMSTEGRRYSHPNPRRIGGRFLGTIAPALAGRTFTETYTGTLGPSVRAVTPVRDASGRVRALVSAGIFVDKISAQLREQIAAALLTGVVGLSAGTAGTYLVGARLRRHTHGLRSSELNRMYEHHNAILHAVREGLLLIDGERRLTLANDGARELLGLPADAEGRPIAELGLPPSLAGSLASGEDRADDIHLTGDRVLVVSSAQVRSGARPLGTVVTLRDHTELQALTGQLDAERGFAESLRSAAHEAANRLHTVVTLVELGRAEQAVAFATAELKTAQQLTDRVVGAVREPVLAALLLGKTAEAAERGVELAISPDSGLDDVALDGRDLVTILGNLVDNAVEAAMTGAAPARVRVHLRAEDGAFLVQVRDSGPGVDAAAVEDVFRRGWTTKGDGRGLGLAMTGQAVRRLGGTIEIGRGGADGEPGEGAVFTVRLPLPAVPGGAA</sequence>
<keyword evidence="9" id="KW-0418">Kinase</keyword>
<dbReference type="GO" id="GO:0005524">
    <property type="term" value="F:ATP binding"/>
    <property type="evidence" value="ECO:0007669"/>
    <property type="project" value="UniProtKB-KW"/>
</dbReference>
<comment type="caution">
    <text evidence="15">The sequence shown here is derived from an EMBL/GenBank/DDBJ whole genome shotgun (WGS) entry which is preliminary data.</text>
</comment>
<dbReference type="EC" id="2.7.13.3" evidence="3"/>
<keyword evidence="7" id="KW-0812">Transmembrane</keyword>
<keyword evidence="8" id="KW-0547">Nucleotide-binding</keyword>
<dbReference type="CDD" id="cd00130">
    <property type="entry name" value="PAS"/>
    <property type="match status" value="1"/>
</dbReference>
<keyword evidence="11" id="KW-1133">Transmembrane helix</keyword>
<evidence type="ECO:0000256" key="13">
    <source>
        <dbReference type="ARBA" id="ARBA00023136"/>
    </source>
</evidence>
<keyword evidence="10 15" id="KW-0067">ATP-binding</keyword>
<gene>
    <name evidence="15" type="ORF">ACFQSB_03140</name>
</gene>
<keyword evidence="16" id="KW-1185">Reference proteome</keyword>
<proteinExistence type="predicted"/>
<dbReference type="SUPFAM" id="SSF55785">
    <property type="entry name" value="PYP-like sensor domain (PAS domain)"/>
    <property type="match status" value="1"/>
</dbReference>
<name>A0ABW2NY71_9ACTN</name>
<keyword evidence="4" id="KW-1003">Cell membrane</keyword>